<sequence length="193" mass="21525">MYGITETTVHVTYRALSYHDAEQITSPIGTRIPDLALYLLDKYGQPVPLGAVGELYIGGVGVARGYLNRPELTAERFLTDPFSREPDARMYRTGDLARYLPDGNLAFLGRNDQQVKIRGFRIEPGEIEARLMEHPAVSEALVLALGDGQDKRLAAYVVAEADDRLVNSLRAHLSAILPDYMVPAAFVRWMFSR</sequence>
<dbReference type="Gene3D" id="3.40.50.12780">
    <property type="entry name" value="N-terminal domain of ligase-like"/>
    <property type="match status" value="1"/>
</dbReference>
<dbReference type="InterPro" id="IPR042099">
    <property type="entry name" value="ANL_N_sf"/>
</dbReference>
<dbReference type="Pfam" id="PF00501">
    <property type="entry name" value="AMP-binding"/>
    <property type="match status" value="1"/>
</dbReference>
<dbReference type="InterPro" id="IPR045851">
    <property type="entry name" value="AMP-bd_C_sf"/>
</dbReference>
<evidence type="ECO:0008006" key="7">
    <source>
        <dbReference type="Google" id="ProtNLM"/>
    </source>
</evidence>
<dbReference type="PANTHER" id="PTHR45527">
    <property type="entry name" value="NONRIBOSOMAL PEPTIDE SYNTHETASE"/>
    <property type="match status" value="1"/>
</dbReference>
<dbReference type="GO" id="GO:0005829">
    <property type="term" value="C:cytosol"/>
    <property type="evidence" value="ECO:0007669"/>
    <property type="project" value="TreeGrafter"/>
</dbReference>
<dbReference type="PANTHER" id="PTHR45527:SF14">
    <property type="entry name" value="PLIPASTATIN SYNTHASE SUBUNIT B"/>
    <property type="match status" value="1"/>
</dbReference>
<accession>U7QSB3</accession>
<dbReference type="PATRIC" id="fig|1389415.4.peg.5213"/>
<dbReference type="FunFam" id="2.30.38.10:FF:000001">
    <property type="entry name" value="Non-ribosomal peptide synthetase PvdI"/>
    <property type="match status" value="1"/>
</dbReference>
<evidence type="ECO:0000313" key="5">
    <source>
        <dbReference type="EMBL" id="ERT10167.1"/>
    </source>
</evidence>
<dbReference type="Proteomes" id="UP000017133">
    <property type="component" value="Unassembled WGS sequence"/>
</dbReference>
<dbReference type="AlphaFoldDB" id="U7QSB3"/>
<dbReference type="EMBL" id="AXDT01000562">
    <property type="protein sequence ID" value="ERT10167.1"/>
    <property type="molecule type" value="Genomic_DNA"/>
</dbReference>
<dbReference type="InterPro" id="IPR025110">
    <property type="entry name" value="AMP-bd_C"/>
</dbReference>
<dbReference type="GO" id="GO:0043041">
    <property type="term" value="P:amino acid activation for nonribosomal peptide biosynthetic process"/>
    <property type="evidence" value="ECO:0007669"/>
    <property type="project" value="TreeGrafter"/>
</dbReference>
<organism evidence="5 6">
    <name type="scientific">Photorhabdus temperata J3</name>
    <dbReference type="NCBI Taxonomy" id="1389415"/>
    <lineage>
        <taxon>Bacteria</taxon>
        <taxon>Pseudomonadati</taxon>
        <taxon>Pseudomonadota</taxon>
        <taxon>Gammaproteobacteria</taxon>
        <taxon>Enterobacterales</taxon>
        <taxon>Morganellaceae</taxon>
        <taxon>Photorhabdus</taxon>
    </lineage>
</organism>
<dbReference type="GO" id="GO:0044550">
    <property type="term" value="P:secondary metabolite biosynthetic process"/>
    <property type="evidence" value="ECO:0007669"/>
    <property type="project" value="TreeGrafter"/>
</dbReference>
<evidence type="ECO:0000259" key="4">
    <source>
        <dbReference type="Pfam" id="PF13193"/>
    </source>
</evidence>
<reference evidence="5 6" key="1">
    <citation type="submission" date="2013-10" db="EMBL/GenBank/DDBJ databases">
        <title>Whole Genome Shotgun Sequence of Photorhabdus temperata J3.</title>
        <authorList>
            <person name="Park G.-S."/>
            <person name="Hong S.-J."/>
            <person name="Shin J.-H."/>
        </authorList>
    </citation>
    <scope>NUCLEOTIDE SEQUENCE [LARGE SCALE GENOMIC DNA]</scope>
    <source>
        <strain evidence="5 6">J3</strain>
    </source>
</reference>
<name>U7QSB3_PHOTE</name>
<comment type="caution">
    <text evidence="5">The sequence shown here is derived from an EMBL/GenBank/DDBJ whole genome shotgun (WGS) entry which is preliminary data.</text>
</comment>
<proteinExistence type="predicted"/>
<gene>
    <name evidence="5" type="ORF">O185_26930</name>
</gene>
<dbReference type="Pfam" id="PF13193">
    <property type="entry name" value="AMP-binding_C"/>
    <property type="match status" value="1"/>
</dbReference>
<dbReference type="GO" id="GO:0031177">
    <property type="term" value="F:phosphopantetheine binding"/>
    <property type="evidence" value="ECO:0007669"/>
    <property type="project" value="TreeGrafter"/>
</dbReference>
<feature type="domain" description="AMP-binding enzyme C-terminal" evidence="4">
    <location>
        <begin position="126"/>
        <end position="187"/>
    </location>
</feature>
<evidence type="ECO:0000313" key="6">
    <source>
        <dbReference type="Proteomes" id="UP000017133"/>
    </source>
</evidence>
<evidence type="ECO:0000256" key="1">
    <source>
        <dbReference type="ARBA" id="ARBA00022450"/>
    </source>
</evidence>
<dbReference type="InterPro" id="IPR000873">
    <property type="entry name" value="AMP-dep_synth/lig_dom"/>
</dbReference>
<keyword evidence="1" id="KW-0596">Phosphopantetheine</keyword>
<dbReference type="SUPFAM" id="SSF56801">
    <property type="entry name" value="Acetyl-CoA synthetase-like"/>
    <property type="match status" value="1"/>
</dbReference>
<evidence type="ECO:0000259" key="3">
    <source>
        <dbReference type="Pfam" id="PF00501"/>
    </source>
</evidence>
<keyword evidence="2" id="KW-0597">Phosphoprotein</keyword>
<evidence type="ECO:0000256" key="2">
    <source>
        <dbReference type="ARBA" id="ARBA00022553"/>
    </source>
</evidence>
<dbReference type="Gene3D" id="3.30.300.30">
    <property type="match status" value="1"/>
</dbReference>
<keyword evidence="6" id="KW-1185">Reference proteome</keyword>
<feature type="domain" description="AMP-dependent synthetase/ligase" evidence="3">
    <location>
        <begin position="1"/>
        <end position="67"/>
    </location>
</feature>
<protein>
    <recommendedName>
        <fullName evidence="7">AMP-dependent synthetase/ligase domain-containing protein</fullName>
    </recommendedName>
</protein>